<feature type="transmembrane region" description="Helical" evidence="1">
    <location>
        <begin position="7"/>
        <end position="25"/>
    </location>
</feature>
<dbReference type="AlphaFoldDB" id="A0A1T4Q039"/>
<accession>A0A1T4Q039</accession>
<keyword evidence="1" id="KW-0812">Transmembrane</keyword>
<sequence>MMTKKRSIWVIVLVLLLSGGIFWWTTRKKDIVKQAVLNVVKNKTDSLYKLSYDSSELDEVNGNAFLYNVSLRIDSSRLKALQSKGELPAVTMDVHVAKLTILGLASLDLLTNTSLEVKGIELENPVIMISRWKSTKPDQQNDTLELYQRITGRFEHVKAGYISIRNGNVVVRDTAGKATFSALGISTRMDNLLVDSAHSYRNIMSYFVKQADVKVTEAGNDNWKINNVIYKSAAGYLAFDSLTDQGGGAVEIKVARTTFTGLDPYLFVYHQQFKSRRLNITGADIRTGGKLRRNGNKPFRLPAVFSSVIVDSLTIEKGNFNIHNAKGGRINVTEADLLLRNVQIDRTVKDLAGYIVSRPITADVKEISVGPAKGIHRTVIRNIRYDGNTGLSVATLDVNPVITRAALAKRGMQKDLYNIHIKDLFAAGFDLPALVKGTITAKMVRLQLDFKVYNDKTLRMDSIKRIGNYPHQLIGKSKTVWNIPMIELKNSTVTYEEKAAKSGLMGAVHFTNVNATVQHVTNMPELLKKDPVMLVRAEALFERSGKIKCEWQLPVNTTNGSFTIQGSLEGMDLTKLNPVINPLSMASIRSGYNELMQFTINGNNTQSHGDMLFTYKDLKVDLLKKDDRDSLEKKEFMSFLANSIVRNNHRATKPQAYTFERDVYKSFFNLVWKSIFEGVKNTVMTIK</sequence>
<proteinExistence type="predicted"/>
<evidence type="ECO:0000256" key="1">
    <source>
        <dbReference type="SAM" id="Phobius"/>
    </source>
</evidence>
<dbReference type="RefSeq" id="WP_078831843.1">
    <property type="nucleotide sequence ID" value="NZ_FUWH01000007.1"/>
</dbReference>
<gene>
    <name evidence="2" type="ORF">SAMN04488132_10766</name>
</gene>
<organism evidence="2 3">
    <name type="scientific">Sediminibacterium ginsengisoli</name>
    <dbReference type="NCBI Taxonomy" id="413434"/>
    <lineage>
        <taxon>Bacteria</taxon>
        <taxon>Pseudomonadati</taxon>
        <taxon>Bacteroidota</taxon>
        <taxon>Chitinophagia</taxon>
        <taxon>Chitinophagales</taxon>
        <taxon>Chitinophagaceae</taxon>
        <taxon>Sediminibacterium</taxon>
    </lineage>
</organism>
<keyword evidence="1" id="KW-0472">Membrane</keyword>
<dbReference type="OrthoDB" id="814802at2"/>
<protein>
    <recommendedName>
        <fullName evidence="4">DUF748 domain-containing protein</fullName>
    </recommendedName>
</protein>
<evidence type="ECO:0008006" key="4">
    <source>
        <dbReference type="Google" id="ProtNLM"/>
    </source>
</evidence>
<reference evidence="2 3" key="1">
    <citation type="submission" date="2017-02" db="EMBL/GenBank/DDBJ databases">
        <authorList>
            <person name="Peterson S.W."/>
        </authorList>
    </citation>
    <scope>NUCLEOTIDE SEQUENCE [LARGE SCALE GENOMIC DNA]</scope>
    <source>
        <strain evidence="2 3">DSM 22335</strain>
    </source>
</reference>
<evidence type="ECO:0000313" key="2">
    <source>
        <dbReference type="EMBL" id="SJZ97124.1"/>
    </source>
</evidence>
<keyword evidence="1" id="KW-1133">Transmembrane helix</keyword>
<dbReference type="EMBL" id="FUWH01000007">
    <property type="protein sequence ID" value="SJZ97124.1"/>
    <property type="molecule type" value="Genomic_DNA"/>
</dbReference>
<keyword evidence="3" id="KW-1185">Reference proteome</keyword>
<name>A0A1T4Q039_9BACT</name>
<evidence type="ECO:0000313" key="3">
    <source>
        <dbReference type="Proteomes" id="UP000190888"/>
    </source>
</evidence>
<dbReference type="STRING" id="413434.SAMN04488132_10766"/>
<dbReference type="Proteomes" id="UP000190888">
    <property type="component" value="Unassembled WGS sequence"/>
</dbReference>